<dbReference type="EMBL" id="FMJB01000037">
    <property type="protein sequence ID" value="SCM66711.1"/>
    <property type="molecule type" value="Genomic_DNA"/>
</dbReference>
<dbReference type="Proteomes" id="UP000184085">
    <property type="component" value="Unassembled WGS sequence"/>
</dbReference>
<proteinExistence type="predicted"/>
<protein>
    <submittedName>
        <fullName evidence="1">Transposase</fullName>
    </submittedName>
</protein>
<accession>A0A1M4MW08</accession>
<dbReference type="AlphaFoldDB" id="A0A1M4MW08"/>
<evidence type="ECO:0000313" key="1">
    <source>
        <dbReference type="EMBL" id="SCM66711.1"/>
    </source>
</evidence>
<reference evidence="2" key="1">
    <citation type="submission" date="2016-09" db="EMBL/GenBank/DDBJ databases">
        <authorList>
            <person name="Wibberg D."/>
        </authorList>
    </citation>
    <scope>NUCLEOTIDE SEQUENCE [LARGE SCALE GENOMIC DNA]</scope>
</reference>
<name>A0A1M4MW08_9RHOB</name>
<sequence length="46" mass="5426">MNDLFWLTDAQMARLAPFFPKSHGKPWVYARRVLSGTIFIFRNGLR</sequence>
<evidence type="ECO:0000313" key="2">
    <source>
        <dbReference type="Proteomes" id="UP000184085"/>
    </source>
</evidence>
<gene>
    <name evidence="1" type="ORF">KARMA_0893</name>
</gene>
<keyword evidence="2" id="KW-1185">Reference proteome</keyword>
<organism evidence="1 2">
    <name type="scientific">Donghicola eburneus</name>
    <dbReference type="NCBI Taxonomy" id="393278"/>
    <lineage>
        <taxon>Bacteria</taxon>
        <taxon>Pseudomonadati</taxon>
        <taxon>Pseudomonadota</taxon>
        <taxon>Alphaproteobacteria</taxon>
        <taxon>Rhodobacterales</taxon>
        <taxon>Roseobacteraceae</taxon>
        <taxon>Donghicola</taxon>
    </lineage>
</organism>